<sequence>MSVKIKISLIYRLFKIRIKLVITLEEKYLSNEE</sequence>
<organism evidence="1 2">
    <name type="scientific">Paramecium sonneborni</name>
    <dbReference type="NCBI Taxonomy" id="65129"/>
    <lineage>
        <taxon>Eukaryota</taxon>
        <taxon>Sar</taxon>
        <taxon>Alveolata</taxon>
        <taxon>Ciliophora</taxon>
        <taxon>Intramacronucleata</taxon>
        <taxon>Oligohymenophorea</taxon>
        <taxon>Peniculida</taxon>
        <taxon>Parameciidae</taxon>
        <taxon>Paramecium</taxon>
    </lineage>
</organism>
<protein>
    <submittedName>
        <fullName evidence="1">Uncharacterized protein</fullName>
    </submittedName>
</protein>
<keyword evidence="2" id="KW-1185">Reference proteome</keyword>
<name>A0A8S1QLA4_9CILI</name>
<evidence type="ECO:0000313" key="2">
    <source>
        <dbReference type="Proteomes" id="UP000692954"/>
    </source>
</evidence>
<proteinExistence type="predicted"/>
<dbReference type="AlphaFoldDB" id="A0A8S1QLA4"/>
<dbReference type="EMBL" id="CAJJDN010000108">
    <property type="protein sequence ID" value="CAD8115285.1"/>
    <property type="molecule type" value="Genomic_DNA"/>
</dbReference>
<comment type="caution">
    <text evidence="1">The sequence shown here is derived from an EMBL/GenBank/DDBJ whole genome shotgun (WGS) entry which is preliminary data.</text>
</comment>
<dbReference type="Proteomes" id="UP000692954">
    <property type="component" value="Unassembled WGS sequence"/>
</dbReference>
<accession>A0A8S1QLA4</accession>
<reference evidence="1" key="1">
    <citation type="submission" date="2021-01" db="EMBL/GenBank/DDBJ databases">
        <authorList>
            <consortium name="Genoscope - CEA"/>
            <person name="William W."/>
        </authorList>
    </citation>
    <scope>NUCLEOTIDE SEQUENCE</scope>
</reference>
<evidence type="ECO:0000313" key="1">
    <source>
        <dbReference type="EMBL" id="CAD8115285.1"/>
    </source>
</evidence>
<gene>
    <name evidence="1" type="ORF">PSON_ATCC_30995.1.T1080029</name>
</gene>